<dbReference type="Proteomes" id="UP001159428">
    <property type="component" value="Unassembled WGS sequence"/>
</dbReference>
<feature type="non-terminal residue" evidence="1">
    <location>
        <position position="1"/>
    </location>
</feature>
<reference evidence="1 2" key="1">
    <citation type="submission" date="2022-05" db="EMBL/GenBank/DDBJ databases">
        <authorList>
            <consortium name="Genoscope - CEA"/>
            <person name="William W."/>
        </authorList>
    </citation>
    <scope>NUCLEOTIDE SEQUENCE [LARGE SCALE GENOMIC DNA]</scope>
</reference>
<evidence type="ECO:0000313" key="2">
    <source>
        <dbReference type="Proteomes" id="UP001159428"/>
    </source>
</evidence>
<keyword evidence="2" id="KW-1185">Reference proteome</keyword>
<name>A0AAU9WTH4_9CNID</name>
<gene>
    <name evidence="1" type="ORF">PMEA_00012219</name>
</gene>
<proteinExistence type="predicted"/>
<comment type="caution">
    <text evidence="1">The sequence shown here is derived from an EMBL/GenBank/DDBJ whole genome shotgun (WGS) entry which is preliminary data.</text>
</comment>
<dbReference type="EMBL" id="CALNXJ010000021">
    <property type="protein sequence ID" value="CAH3125676.1"/>
    <property type="molecule type" value="Genomic_DNA"/>
</dbReference>
<dbReference type="InterPro" id="IPR015943">
    <property type="entry name" value="WD40/YVTN_repeat-like_dom_sf"/>
</dbReference>
<accession>A0AAU9WTH4</accession>
<protein>
    <submittedName>
        <fullName evidence="1">Uncharacterized protein</fullName>
    </submittedName>
</protein>
<sequence>SPTTLLLSLKNNRVVAGTSQLRISEFYTQGEHNSTGSASSDKTGGQYLLKVSAFTWVIKDGTTKRRKLELVSQYSLFDNIECLKAVRLAGKSRDSLLLSFKDAKSCNQEYFWPPLVCGSRSTLCSDAYLWCTYCGFTV</sequence>
<organism evidence="1 2">
    <name type="scientific">Pocillopora meandrina</name>
    <dbReference type="NCBI Taxonomy" id="46732"/>
    <lineage>
        <taxon>Eukaryota</taxon>
        <taxon>Metazoa</taxon>
        <taxon>Cnidaria</taxon>
        <taxon>Anthozoa</taxon>
        <taxon>Hexacorallia</taxon>
        <taxon>Scleractinia</taxon>
        <taxon>Astrocoeniina</taxon>
        <taxon>Pocilloporidae</taxon>
        <taxon>Pocillopora</taxon>
    </lineage>
</organism>
<evidence type="ECO:0000313" key="1">
    <source>
        <dbReference type="EMBL" id="CAH3125676.1"/>
    </source>
</evidence>
<dbReference type="AlphaFoldDB" id="A0AAU9WTH4"/>
<dbReference type="Gene3D" id="2.130.10.10">
    <property type="entry name" value="YVTN repeat-like/Quinoprotein amine dehydrogenase"/>
    <property type="match status" value="1"/>
</dbReference>